<evidence type="ECO:0000256" key="1">
    <source>
        <dbReference type="ARBA" id="ARBA00004651"/>
    </source>
</evidence>
<feature type="transmembrane region" description="Helical" evidence="7">
    <location>
        <begin position="82"/>
        <end position="101"/>
    </location>
</feature>
<evidence type="ECO:0000313" key="11">
    <source>
        <dbReference type="Proteomes" id="UP001184150"/>
    </source>
</evidence>
<keyword evidence="11" id="KW-1185">Reference proteome</keyword>
<dbReference type="EC" id="2.1.1.-" evidence="10"/>
<proteinExistence type="inferred from homology"/>
<keyword evidence="3" id="KW-1003">Cell membrane</keyword>
<evidence type="ECO:0000259" key="9">
    <source>
        <dbReference type="Pfam" id="PF06750"/>
    </source>
</evidence>
<keyword evidence="6 7" id="KW-0472">Membrane</keyword>
<evidence type="ECO:0000256" key="6">
    <source>
        <dbReference type="ARBA" id="ARBA00023136"/>
    </source>
</evidence>
<feature type="transmembrane region" description="Helical" evidence="7">
    <location>
        <begin position="155"/>
        <end position="174"/>
    </location>
</feature>
<feature type="transmembrane region" description="Helical" evidence="7">
    <location>
        <begin position="107"/>
        <end position="124"/>
    </location>
</feature>
<dbReference type="Pfam" id="PF01478">
    <property type="entry name" value="Peptidase_A24"/>
    <property type="match status" value="1"/>
</dbReference>
<dbReference type="InterPro" id="IPR010627">
    <property type="entry name" value="Prepilin_pept_A24_N"/>
</dbReference>
<sequence length="253" mass="26001">MPMFTAVAGMPAWLLVTIGAILGAIIGSFLGTVAVRLPAGRGIIRAPSACDGCRQRLRPWHLVPIVSWLALRGRCQSCAAPIGQGQLVAEVLGAAIGALAWWAPPGLALPAMVLGWQLLLLGLLDARCLWLPWRLNAALALSGLAVSVADNCLPFALAGGGLGYGLLGLVAWGYRRARGREGLGGGDPLLLGAIGLWVGPVGAVHVLLGAALLGLAVAGLMAWRGGRIDAATRLPLGTFLAAAAWPVFVLDLK</sequence>
<reference evidence="10 11" key="1">
    <citation type="submission" date="2023-07" db="EMBL/GenBank/DDBJ databases">
        <title>Sorghum-associated microbial communities from plants grown in Nebraska, USA.</title>
        <authorList>
            <person name="Schachtman D."/>
        </authorList>
    </citation>
    <scope>NUCLEOTIDE SEQUENCE [LARGE SCALE GENOMIC DNA]</scope>
    <source>
        <strain evidence="10 11">DS1027</strain>
    </source>
</reference>
<evidence type="ECO:0000313" key="10">
    <source>
        <dbReference type="EMBL" id="MDR6509408.1"/>
    </source>
</evidence>
<protein>
    <submittedName>
        <fullName evidence="10">Leader peptidase (Prepilin peptidase)/N-methyltransferase</fullName>
        <ecNumber evidence="10">2.1.1.-</ecNumber>
        <ecNumber evidence="10">3.4.23.43</ecNumber>
    </submittedName>
</protein>
<evidence type="ECO:0000259" key="8">
    <source>
        <dbReference type="Pfam" id="PF01478"/>
    </source>
</evidence>
<evidence type="ECO:0000256" key="5">
    <source>
        <dbReference type="ARBA" id="ARBA00022989"/>
    </source>
</evidence>
<feature type="domain" description="Prepilin type IV endopeptidase peptidase" evidence="8">
    <location>
        <begin position="113"/>
        <end position="218"/>
    </location>
</feature>
<dbReference type="Pfam" id="PF06750">
    <property type="entry name" value="A24_N_bact"/>
    <property type="match status" value="1"/>
</dbReference>
<keyword evidence="4 7" id="KW-0812">Transmembrane</keyword>
<dbReference type="GO" id="GO:0008168">
    <property type="term" value="F:methyltransferase activity"/>
    <property type="evidence" value="ECO:0007669"/>
    <property type="project" value="UniProtKB-KW"/>
</dbReference>
<feature type="domain" description="Prepilin peptidase A24 N-terminal" evidence="9">
    <location>
        <begin position="21"/>
        <end position="102"/>
    </location>
</feature>
<comment type="similarity">
    <text evidence="2">Belongs to the peptidase A24 family.</text>
</comment>
<dbReference type="EMBL" id="JAVDRD010000001">
    <property type="protein sequence ID" value="MDR6509408.1"/>
    <property type="molecule type" value="Genomic_DNA"/>
</dbReference>
<keyword evidence="10" id="KW-0489">Methyltransferase</keyword>
<comment type="subcellular location">
    <subcellularLocation>
        <location evidence="1">Cell membrane</location>
        <topology evidence="1">Multi-pass membrane protein</topology>
    </subcellularLocation>
</comment>
<dbReference type="PANTHER" id="PTHR30487:SF0">
    <property type="entry name" value="PREPILIN LEADER PEPTIDASE_N-METHYLTRANSFERASE-RELATED"/>
    <property type="match status" value="1"/>
</dbReference>
<keyword evidence="10" id="KW-0808">Transferase</keyword>
<comment type="caution">
    <text evidence="10">The sequence shown here is derived from an EMBL/GenBank/DDBJ whole genome shotgun (WGS) entry which is preliminary data.</text>
</comment>
<dbReference type="InterPro" id="IPR000045">
    <property type="entry name" value="Prepilin_IV_endopep_pep"/>
</dbReference>
<keyword evidence="5 7" id="KW-1133">Transmembrane helix</keyword>
<dbReference type="GO" id="GO:0004190">
    <property type="term" value="F:aspartic-type endopeptidase activity"/>
    <property type="evidence" value="ECO:0007669"/>
    <property type="project" value="UniProtKB-EC"/>
</dbReference>
<evidence type="ECO:0000256" key="4">
    <source>
        <dbReference type="ARBA" id="ARBA00022692"/>
    </source>
</evidence>
<dbReference type="EC" id="3.4.23.43" evidence="10"/>
<feature type="transmembrane region" description="Helical" evidence="7">
    <location>
        <begin position="234"/>
        <end position="252"/>
    </location>
</feature>
<accession>A0ABU1MGE5</accession>
<keyword evidence="10" id="KW-0378">Hydrolase</keyword>
<dbReference type="PANTHER" id="PTHR30487">
    <property type="entry name" value="TYPE 4 PREPILIN-LIKE PROTEINS LEADER PEPTIDE-PROCESSING ENZYME"/>
    <property type="match status" value="1"/>
</dbReference>
<dbReference type="InterPro" id="IPR050882">
    <property type="entry name" value="Prepilin_peptidase/N-MTase"/>
</dbReference>
<evidence type="ECO:0000256" key="7">
    <source>
        <dbReference type="SAM" id="Phobius"/>
    </source>
</evidence>
<evidence type="ECO:0000256" key="2">
    <source>
        <dbReference type="ARBA" id="ARBA00005801"/>
    </source>
</evidence>
<feature type="transmembrane region" description="Helical" evidence="7">
    <location>
        <begin position="12"/>
        <end position="35"/>
    </location>
</feature>
<dbReference type="RefSeq" id="WP_309804176.1">
    <property type="nucleotide sequence ID" value="NZ_JAVDRD010000001.1"/>
</dbReference>
<name>A0ABU1MGE5_9SPHN</name>
<evidence type="ECO:0000256" key="3">
    <source>
        <dbReference type="ARBA" id="ARBA00022475"/>
    </source>
</evidence>
<organism evidence="10 11">
    <name type="scientific">Novosphingobium capsulatum</name>
    <dbReference type="NCBI Taxonomy" id="13688"/>
    <lineage>
        <taxon>Bacteria</taxon>
        <taxon>Pseudomonadati</taxon>
        <taxon>Pseudomonadota</taxon>
        <taxon>Alphaproteobacteria</taxon>
        <taxon>Sphingomonadales</taxon>
        <taxon>Sphingomonadaceae</taxon>
        <taxon>Novosphingobium</taxon>
    </lineage>
</organism>
<dbReference type="Proteomes" id="UP001184150">
    <property type="component" value="Unassembled WGS sequence"/>
</dbReference>
<dbReference type="GO" id="GO:0032259">
    <property type="term" value="P:methylation"/>
    <property type="evidence" value="ECO:0007669"/>
    <property type="project" value="UniProtKB-KW"/>
</dbReference>
<gene>
    <name evidence="10" type="ORF">J2792_000248</name>
</gene>
<feature type="transmembrane region" description="Helical" evidence="7">
    <location>
        <begin position="194"/>
        <end position="222"/>
    </location>
</feature>